<feature type="region of interest" description="Disordered" evidence="7">
    <location>
        <begin position="1"/>
        <end position="22"/>
    </location>
</feature>
<dbReference type="PANTHER" id="PTHR13372">
    <property type="entry name" value="GEMININ"/>
    <property type="match status" value="1"/>
</dbReference>
<comment type="similarity">
    <text evidence="2">Belongs to the geminin family.</text>
</comment>
<evidence type="ECO:0000256" key="6">
    <source>
        <dbReference type="SAM" id="Coils"/>
    </source>
</evidence>
<comment type="caution">
    <text evidence="8">The sequence shown here is derived from an EMBL/GenBank/DDBJ whole genome shotgun (WGS) entry which is preliminary data.</text>
</comment>
<feature type="coiled-coil region" evidence="6">
    <location>
        <begin position="110"/>
        <end position="151"/>
    </location>
</feature>
<evidence type="ECO:0000256" key="3">
    <source>
        <dbReference type="ARBA" id="ARBA00023054"/>
    </source>
</evidence>
<evidence type="ECO:0000256" key="4">
    <source>
        <dbReference type="ARBA" id="ARBA00023242"/>
    </source>
</evidence>
<gene>
    <name evidence="8" type="ORF">EB796_024062</name>
</gene>
<keyword evidence="4" id="KW-0539">Nucleus</keyword>
<dbReference type="GO" id="GO:0008156">
    <property type="term" value="P:negative regulation of DNA replication"/>
    <property type="evidence" value="ECO:0007669"/>
    <property type="project" value="TreeGrafter"/>
</dbReference>
<evidence type="ECO:0000313" key="8">
    <source>
        <dbReference type="EMBL" id="KAF6017636.1"/>
    </source>
</evidence>
<sequence>MENINRDPNKENLIMKHSSNKSSGLRVLQNSASLDNIHCGKSESFSQLNKKSKVSTHKKSTLSVYTDAAQVKVAQTYADKSTNTEEPQFIADECSIEYWKELAETRREALADTLRENEQLYKQVADLSKTVADLKEEATHYEALAEKAELLANIMMDMADATNPDDAAKSENT</sequence>
<dbReference type="GO" id="GO:0005634">
    <property type="term" value="C:nucleus"/>
    <property type="evidence" value="ECO:0007669"/>
    <property type="project" value="UniProtKB-SubCell"/>
</dbReference>
<keyword evidence="3 6" id="KW-0175">Coiled coil</keyword>
<feature type="compositionally biased region" description="Basic and acidic residues" evidence="7">
    <location>
        <begin position="1"/>
        <end position="14"/>
    </location>
</feature>
<evidence type="ECO:0000256" key="1">
    <source>
        <dbReference type="ARBA" id="ARBA00004123"/>
    </source>
</evidence>
<dbReference type="OrthoDB" id="10043826at2759"/>
<dbReference type="InterPro" id="IPR022786">
    <property type="entry name" value="Geminin/Multicilin"/>
</dbReference>
<evidence type="ECO:0000256" key="5">
    <source>
        <dbReference type="ARBA" id="ARBA00023306"/>
    </source>
</evidence>
<protein>
    <recommendedName>
        <fullName evidence="10">Geminin</fullName>
    </recommendedName>
</protein>
<organism evidence="8 9">
    <name type="scientific">Bugula neritina</name>
    <name type="common">Brown bryozoan</name>
    <name type="synonym">Sertularia neritina</name>
    <dbReference type="NCBI Taxonomy" id="10212"/>
    <lineage>
        <taxon>Eukaryota</taxon>
        <taxon>Metazoa</taxon>
        <taxon>Spiralia</taxon>
        <taxon>Lophotrochozoa</taxon>
        <taxon>Bryozoa</taxon>
        <taxon>Gymnolaemata</taxon>
        <taxon>Cheilostomatida</taxon>
        <taxon>Flustrina</taxon>
        <taxon>Buguloidea</taxon>
        <taxon>Bugulidae</taxon>
        <taxon>Bugula</taxon>
    </lineage>
</organism>
<evidence type="ECO:0000313" key="9">
    <source>
        <dbReference type="Proteomes" id="UP000593567"/>
    </source>
</evidence>
<evidence type="ECO:0000256" key="2">
    <source>
        <dbReference type="ARBA" id="ARBA00007979"/>
    </source>
</evidence>
<dbReference type="Pfam" id="PF07412">
    <property type="entry name" value="Geminin"/>
    <property type="match status" value="1"/>
</dbReference>
<evidence type="ECO:0008006" key="10">
    <source>
        <dbReference type="Google" id="ProtNLM"/>
    </source>
</evidence>
<evidence type="ECO:0000256" key="7">
    <source>
        <dbReference type="SAM" id="MobiDB-lite"/>
    </source>
</evidence>
<proteinExistence type="inferred from homology"/>
<dbReference type="Proteomes" id="UP000593567">
    <property type="component" value="Unassembled WGS sequence"/>
</dbReference>
<name>A0A7J7IVP8_BUGNE</name>
<reference evidence="8" key="1">
    <citation type="submission" date="2020-06" db="EMBL/GenBank/DDBJ databases">
        <title>Draft genome of Bugula neritina, a colonial animal packing powerful symbionts and potential medicines.</title>
        <authorList>
            <person name="Rayko M."/>
        </authorList>
    </citation>
    <scope>NUCLEOTIDE SEQUENCE [LARGE SCALE GENOMIC DNA]</scope>
    <source>
        <strain evidence="8">Kwan_BN1</strain>
    </source>
</reference>
<dbReference type="AlphaFoldDB" id="A0A7J7IVP8"/>
<accession>A0A7J7IVP8</accession>
<dbReference type="PANTHER" id="PTHR13372:SF5">
    <property type="entry name" value="GEMININ"/>
    <property type="match status" value="1"/>
</dbReference>
<dbReference type="Gene3D" id="1.20.5.1180">
    <property type="entry name" value="Geminin coiled-coil domain"/>
    <property type="match status" value="1"/>
</dbReference>
<dbReference type="GO" id="GO:0045786">
    <property type="term" value="P:negative regulation of cell cycle"/>
    <property type="evidence" value="ECO:0007669"/>
    <property type="project" value="TreeGrafter"/>
</dbReference>
<comment type="subcellular location">
    <subcellularLocation>
        <location evidence="1">Nucleus</location>
    </subcellularLocation>
</comment>
<keyword evidence="9" id="KW-1185">Reference proteome</keyword>
<dbReference type="SUPFAM" id="SSF111469">
    <property type="entry name" value="Geminin coiled-coil domain"/>
    <property type="match status" value="1"/>
</dbReference>
<dbReference type="EMBL" id="VXIV02003373">
    <property type="protein sequence ID" value="KAF6017636.1"/>
    <property type="molecule type" value="Genomic_DNA"/>
</dbReference>
<keyword evidence="5" id="KW-0131">Cell cycle</keyword>